<evidence type="ECO:0008006" key="9">
    <source>
        <dbReference type="Google" id="ProtNLM"/>
    </source>
</evidence>
<gene>
    <name evidence="7" type="ORF">BGE01nite_05870</name>
</gene>
<reference evidence="7 8" key="1">
    <citation type="submission" date="2019-07" db="EMBL/GenBank/DDBJ databases">
        <title>Whole genome shotgun sequence of Brevifollis gellanilyticus NBRC 108608.</title>
        <authorList>
            <person name="Hosoyama A."/>
            <person name="Uohara A."/>
            <person name="Ohji S."/>
            <person name="Ichikawa N."/>
        </authorList>
    </citation>
    <scope>NUCLEOTIDE SEQUENCE [LARGE SCALE GENOMIC DNA]</scope>
    <source>
        <strain evidence="7 8">NBRC 108608</strain>
    </source>
</reference>
<dbReference type="InterPro" id="IPR036259">
    <property type="entry name" value="MFS_trans_sf"/>
</dbReference>
<evidence type="ECO:0000256" key="4">
    <source>
        <dbReference type="ARBA" id="ARBA00022989"/>
    </source>
</evidence>
<comment type="similarity">
    <text evidence="2">Belongs to the TerC family.</text>
</comment>
<feature type="transmembrane region" description="Helical" evidence="6">
    <location>
        <begin position="186"/>
        <end position="204"/>
    </location>
</feature>
<dbReference type="Pfam" id="PF03741">
    <property type="entry name" value="TerC"/>
    <property type="match status" value="1"/>
</dbReference>
<keyword evidence="8" id="KW-1185">Reference proteome</keyword>
<keyword evidence="4 6" id="KW-1133">Transmembrane helix</keyword>
<feature type="transmembrane region" description="Helical" evidence="6">
    <location>
        <begin position="153"/>
        <end position="174"/>
    </location>
</feature>
<evidence type="ECO:0000256" key="3">
    <source>
        <dbReference type="ARBA" id="ARBA00022692"/>
    </source>
</evidence>
<dbReference type="InterPro" id="IPR005496">
    <property type="entry name" value="Integral_membrane_TerC"/>
</dbReference>
<name>A0A512M3H7_9BACT</name>
<dbReference type="PANTHER" id="PTHR30238:SF4">
    <property type="entry name" value="SLL1022 PROTEIN"/>
    <property type="match status" value="1"/>
</dbReference>
<protein>
    <recommendedName>
        <fullName evidence="9">Tellurium resistance protein TerC</fullName>
    </recommendedName>
</protein>
<keyword evidence="5 6" id="KW-0472">Membrane</keyword>
<dbReference type="RefSeq" id="WP_146848755.1">
    <property type="nucleotide sequence ID" value="NZ_BKAG01000002.1"/>
</dbReference>
<proteinExistence type="inferred from homology"/>
<evidence type="ECO:0000256" key="6">
    <source>
        <dbReference type="SAM" id="Phobius"/>
    </source>
</evidence>
<dbReference type="AlphaFoldDB" id="A0A512M3H7"/>
<comment type="subcellular location">
    <subcellularLocation>
        <location evidence="1">Membrane</location>
        <topology evidence="1">Multi-pass membrane protein</topology>
    </subcellularLocation>
</comment>
<dbReference type="InterPro" id="IPR022493">
    <property type="entry name" value="CHP03716_TM_YkoY"/>
</dbReference>
<accession>A0A512M3H7</accession>
<feature type="transmembrane region" description="Helical" evidence="6">
    <location>
        <begin position="122"/>
        <end position="147"/>
    </location>
</feature>
<dbReference type="SUPFAM" id="SSF103473">
    <property type="entry name" value="MFS general substrate transporter"/>
    <property type="match status" value="1"/>
</dbReference>
<keyword evidence="3 6" id="KW-0812">Transmembrane</keyword>
<dbReference type="PANTHER" id="PTHR30238">
    <property type="entry name" value="MEMBRANE BOUND PREDICTED REDOX MODULATOR"/>
    <property type="match status" value="1"/>
</dbReference>
<evidence type="ECO:0000256" key="1">
    <source>
        <dbReference type="ARBA" id="ARBA00004141"/>
    </source>
</evidence>
<dbReference type="EMBL" id="BKAG01000002">
    <property type="protein sequence ID" value="GEP41296.1"/>
    <property type="molecule type" value="Genomic_DNA"/>
</dbReference>
<feature type="transmembrane region" description="Helical" evidence="6">
    <location>
        <begin position="216"/>
        <end position="235"/>
    </location>
</feature>
<feature type="transmembrane region" description="Helical" evidence="6">
    <location>
        <begin position="57"/>
        <end position="78"/>
    </location>
</feature>
<evidence type="ECO:0000256" key="5">
    <source>
        <dbReference type="ARBA" id="ARBA00023136"/>
    </source>
</evidence>
<comment type="caution">
    <text evidence="7">The sequence shown here is derived from an EMBL/GenBank/DDBJ whole genome shotgun (WGS) entry which is preliminary data.</text>
</comment>
<dbReference type="Proteomes" id="UP000321577">
    <property type="component" value="Unassembled WGS sequence"/>
</dbReference>
<dbReference type="OrthoDB" id="9806211at2"/>
<evidence type="ECO:0000313" key="7">
    <source>
        <dbReference type="EMBL" id="GEP41296.1"/>
    </source>
</evidence>
<evidence type="ECO:0000256" key="2">
    <source>
        <dbReference type="ARBA" id="ARBA00007511"/>
    </source>
</evidence>
<evidence type="ECO:0000313" key="8">
    <source>
        <dbReference type="Proteomes" id="UP000321577"/>
    </source>
</evidence>
<dbReference type="NCBIfam" id="TIGR03716">
    <property type="entry name" value="R_switched_YkoY"/>
    <property type="match status" value="1"/>
</dbReference>
<dbReference type="GO" id="GO:0016020">
    <property type="term" value="C:membrane"/>
    <property type="evidence" value="ECO:0007669"/>
    <property type="project" value="UniProtKB-SubCell"/>
</dbReference>
<sequence length="285" mass="31003">MIAEFLAAADPSLWDKFVHALPVIMGLVLIEGLLSVDNALAIAAMASHLDEKQRSRAMNIGYIGAYGFRVLALLFASYIIDNHWIMFCGALYLVWLMCAHFAGQKDVAEEDGEVVNVHHRTFAGTITMIALMDLSLSVDNVVAAIALSPGDLTAVYIGVTIGIIALRLVAGVAIKMIEKYPVLEHTAFVLVGYVGLLLLTELQFPKFFHDLGPMKVKILKFAGIIIITSLTLMYSQKPLLKKILDPILKVLLLPMELFATVVGAIIVVITWPFKKAIAAAKGSKA</sequence>
<feature type="transmembrane region" description="Helical" evidence="6">
    <location>
        <begin position="20"/>
        <end position="45"/>
    </location>
</feature>
<feature type="transmembrane region" description="Helical" evidence="6">
    <location>
        <begin position="247"/>
        <end position="273"/>
    </location>
</feature>
<feature type="transmembrane region" description="Helical" evidence="6">
    <location>
        <begin position="84"/>
        <end position="102"/>
    </location>
</feature>
<organism evidence="7 8">
    <name type="scientific">Brevifollis gellanilyticus</name>
    <dbReference type="NCBI Taxonomy" id="748831"/>
    <lineage>
        <taxon>Bacteria</taxon>
        <taxon>Pseudomonadati</taxon>
        <taxon>Verrucomicrobiota</taxon>
        <taxon>Verrucomicrobiia</taxon>
        <taxon>Verrucomicrobiales</taxon>
        <taxon>Verrucomicrobiaceae</taxon>
    </lineage>
</organism>